<feature type="domain" description="CATSPERG beta-propeller" evidence="3">
    <location>
        <begin position="285"/>
        <end position="723"/>
    </location>
</feature>
<keyword evidence="2" id="KW-0812">Transmembrane</keyword>
<evidence type="ECO:0000259" key="5">
    <source>
        <dbReference type="Pfam" id="PF22846"/>
    </source>
</evidence>
<proteinExistence type="predicted"/>
<feature type="domain" description="CATSPERG N-terminal" evidence="4">
    <location>
        <begin position="117"/>
        <end position="277"/>
    </location>
</feature>
<dbReference type="EMBL" id="AKHW03000044">
    <property type="protein sequence ID" value="KYO49144.1"/>
    <property type="molecule type" value="Genomic_DNA"/>
</dbReference>
<dbReference type="Pfam" id="PF22846">
    <property type="entry name" value="CATSPERG_C"/>
    <property type="match status" value="1"/>
</dbReference>
<keyword evidence="8" id="KW-1185">Reference proteome</keyword>
<comment type="caution">
    <text evidence="7">The sequence shown here is derived from an EMBL/GenBank/DDBJ whole genome shotgun (WGS) entry which is preliminary data.</text>
</comment>
<dbReference type="InterPro" id="IPR053872">
    <property type="entry name" value="CATSPERG_N"/>
</dbReference>
<evidence type="ECO:0000256" key="2">
    <source>
        <dbReference type="SAM" id="Phobius"/>
    </source>
</evidence>
<dbReference type="Proteomes" id="UP000050525">
    <property type="component" value="Unassembled WGS sequence"/>
</dbReference>
<dbReference type="Pfam" id="PF22840">
    <property type="entry name" value="CATSPERG_NTD"/>
    <property type="match status" value="1"/>
</dbReference>
<dbReference type="PANTHER" id="PTHR14327:SF1">
    <property type="entry name" value="CATION CHANNEL SPERM-ASSOCIATED AUXILIARY SUBUNIT GAMMA"/>
    <property type="match status" value="1"/>
</dbReference>
<protein>
    <submittedName>
        <fullName evidence="7">Cation channel sperm-associated protein subunit gamma</fullName>
    </submittedName>
</protein>
<dbReference type="Pfam" id="PF15064">
    <property type="entry name" value="CATSPERG_beta-prop"/>
    <property type="match status" value="1"/>
</dbReference>
<feature type="domain" description="CATSPERG Ig-like" evidence="6">
    <location>
        <begin position="886"/>
        <end position="976"/>
    </location>
</feature>
<dbReference type="PANTHER" id="PTHR14327">
    <property type="entry name" value="CATION CHANNEL SPERM-ASSOCIATED PROTEIN SUBUNIT GAMMA"/>
    <property type="match status" value="1"/>
</dbReference>
<organism evidence="7 8">
    <name type="scientific">Alligator mississippiensis</name>
    <name type="common">American alligator</name>
    <dbReference type="NCBI Taxonomy" id="8496"/>
    <lineage>
        <taxon>Eukaryota</taxon>
        <taxon>Metazoa</taxon>
        <taxon>Chordata</taxon>
        <taxon>Craniata</taxon>
        <taxon>Vertebrata</taxon>
        <taxon>Euteleostomi</taxon>
        <taxon>Archelosauria</taxon>
        <taxon>Archosauria</taxon>
        <taxon>Crocodylia</taxon>
        <taxon>Alligatoridae</taxon>
        <taxon>Alligatorinae</taxon>
        <taxon>Alligator</taxon>
    </lineage>
</organism>
<feature type="compositionally biased region" description="Basic and acidic residues" evidence="1">
    <location>
        <begin position="10"/>
        <end position="26"/>
    </location>
</feature>
<dbReference type="GO" id="GO:0036128">
    <property type="term" value="C:CatSper complex"/>
    <property type="evidence" value="ECO:0007669"/>
    <property type="project" value="InterPro"/>
</dbReference>
<evidence type="ECO:0000259" key="4">
    <source>
        <dbReference type="Pfam" id="PF22840"/>
    </source>
</evidence>
<dbReference type="InterPro" id="IPR053873">
    <property type="entry name" value="CATSPERG_C"/>
</dbReference>
<accession>A0A151PJX9</accession>
<dbReference type="GO" id="GO:0097228">
    <property type="term" value="C:sperm principal piece"/>
    <property type="evidence" value="ECO:0007669"/>
    <property type="project" value="InterPro"/>
</dbReference>
<evidence type="ECO:0000313" key="7">
    <source>
        <dbReference type="EMBL" id="KYO49144.1"/>
    </source>
</evidence>
<keyword evidence="2" id="KW-1133">Transmembrane helix</keyword>
<dbReference type="InterPro" id="IPR053871">
    <property type="entry name" value="CATSPERG_beta-prop"/>
</dbReference>
<sequence>MLSLGRSHALSRDGAETCGGGRRESPAEALAQIPSPFGIQFTLKRSPGHSPTQARGPRRGFGRTYKEHQRGQGASGSGVPPHQHTLLGLLMVSQIIKWYLLAFMLLPTHAWLIVQDCEWNVVLNSHDDLGGEKKVFHKQLPVHSDITMFHNLTDSPIDLTNKNSHYLAFPYYLKINLTCTKQDTKGVIRQAFLNGLNPVVTVTFEEPINNLQQKAEQLQIEMEAAPYRIPGLCDSEEVCHMSWFAPMPIMNGSVVMDILVESNGLGLDIEEKRFFININGYMRNTHTGLKASIGQVVPNLGRMLTLGQPSRPIWSTYEKAPVRVLGDFPDHKVILLSNTEFSDFTAIEVAIDSCWIGSLGCPQEKFSSTISDAISLESMLFIRQNQLVYYFIGRYDVLRNTRFASTAWNRVLNNVCVAKLNPVPFPYDGEYILALGGGSNEGEVYVGSIQDTFITFISLLSNKKENVCTFLKTSCRVIWAVYQTEDSCLTLLVQETKSNQSNYSIVSYSTSTSTFKLLYHVPPFVPKDTDQGFVMLVGLEEYTTTPLVPRGLSYSPFSTIFYIWGNVILQSYDAMNYIYLSEFPSQSPIKYFVQSYRGDLVWVTESEEIWFSLEGSSVIRRVYPSQAWRSYSTMQLLMGSRDFGLNESFISLFFNKDGLHQLVYIVDPDGTGRLVQRKFPLSTLLPTLYLSEQQHYWVIVRQLDYISFPDTCLFASMRMHELPAPQRFTRMEHYRILPPDVMDEAGFHNNFSLSVYQGLVFQLLWLHTDYNRPYADPVHDPMWRWWKNKQQYEDYYFYVASNRNSSGGVYVKMSSYTKSYDLMPDNELPEKIYLDKYNEYSFSVFLSIATTEDGSPPAAKPLWGKGRPGAVSRGSPILATVERLEEKSLEYVWLTVVLAHPTHVASTLQRQELMNRGSLLYKVTIRDKGHYPRQELSGLNALTSSMTLKIMNSALNCHRYTGTGLQMQGYEVVPIYIGCPPGKRLAFDITRTLRYTAKKNNRYYDCISINPDMPCFFFDDIFYPFFLIQDMVTGESGLFHGNYTLTIIGGGAYKEENIREFAYDKVKVYNPRINGSPPHSLIWTRADPTKPIRTDPSGRIVLAGTNSGIRWLCRRHSPCHDILPSGLLAPDYYFLMEVTNRDVDESTYCDYDLDFIIHVHGLPLSPERKYFYVKITMAILWGILILYILYHALAPKIRALWTRLLQRLEDIVVLRSESMSQPQ</sequence>
<dbReference type="InterPro" id="IPR053874">
    <property type="entry name" value="CATSPERG_Ig-like"/>
</dbReference>
<dbReference type="STRING" id="8496.A0A151PJX9"/>
<feature type="region of interest" description="Disordered" evidence="1">
    <location>
        <begin position="42"/>
        <end position="79"/>
    </location>
</feature>
<keyword evidence="2" id="KW-0472">Membrane</keyword>
<feature type="domain" description="CATSPERG C-terminal" evidence="5">
    <location>
        <begin position="1003"/>
        <end position="1204"/>
    </location>
</feature>
<gene>
    <name evidence="7" type="primary">CATSPERG</name>
    <name evidence="7" type="ORF">Y1Q_0012938</name>
</gene>
<dbReference type="AlphaFoldDB" id="A0A151PJX9"/>
<reference evidence="7 8" key="1">
    <citation type="journal article" date="2012" name="Genome Biol.">
        <title>Sequencing three crocodilian genomes to illuminate the evolution of archosaurs and amniotes.</title>
        <authorList>
            <person name="St John J.A."/>
            <person name="Braun E.L."/>
            <person name="Isberg S.R."/>
            <person name="Miles L.G."/>
            <person name="Chong A.Y."/>
            <person name="Gongora J."/>
            <person name="Dalzell P."/>
            <person name="Moran C."/>
            <person name="Bed'hom B."/>
            <person name="Abzhanov A."/>
            <person name="Burgess S.C."/>
            <person name="Cooksey A.M."/>
            <person name="Castoe T.A."/>
            <person name="Crawford N.G."/>
            <person name="Densmore L.D."/>
            <person name="Drew J.C."/>
            <person name="Edwards S.V."/>
            <person name="Faircloth B.C."/>
            <person name="Fujita M.K."/>
            <person name="Greenwold M.J."/>
            <person name="Hoffmann F.G."/>
            <person name="Howard J.M."/>
            <person name="Iguchi T."/>
            <person name="Janes D.E."/>
            <person name="Khan S.Y."/>
            <person name="Kohno S."/>
            <person name="de Koning A.J."/>
            <person name="Lance S.L."/>
            <person name="McCarthy F.M."/>
            <person name="McCormack J.E."/>
            <person name="Merchant M.E."/>
            <person name="Peterson D.G."/>
            <person name="Pollock D.D."/>
            <person name="Pourmand N."/>
            <person name="Raney B.J."/>
            <person name="Roessler K.A."/>
            <person name="Sanford J.R."/>
            <person name="Sawyer R.H."/>
            <person name="Schmidt C.J."/>
            <person name="Triplett E.W."/>
            <person name="Tuberville T.D."/>
            <person name="Venegas-Anaya M."/>
            <person name="Howard J.T."/>
            <person name="Jarvis E.D."/>
            <person name="Guillette L.J.Jr."/>
            <person name="Glenn T.C."/>
            <person name="Green R.E."/>
            <person name="Ray D.A."/>
        </authorList>
    </citation>
    <scope>NUCLEOTIDE SEQUENCE [LARGE SCALE GENOMIC DNA]</scope>
    <source>
        <strain evidence="7">KSC_2009_1</strain>
    </source>
</reference>
<feature type="region of interest" description="Disordered" evidence="1">
    <location>
        <begin position="1"/>
        <end position="26"/>
    </location>
</feature>
<dbReference type="InterPro" id="IPR028246">
    <property type="entry name" value="CATSPERG"/>
</dbReference>
<dbReference type="eggNOG" id="ENOG502QWAR">
    <property type="taxonomic scope" value="Eukaryota"/>
</dbReference>
<evidence type="ECO:0000259" key="6">
    <source>
        <dbReference type="Pfam" id="PF22851"/>
    </source>
</evidence>
<dbReference type="Pfam" id="PF22851">
    <property type="entry name" value="CATSPERG_Ig-like"/>
    <property type="match status" value="1"/>
</dbReference>
<evidence type="ECO:0000259" key="3">
    <source>
        <dbReference type="Pfam" id="PF15064"/>
    </source>
</evidence>
<feature type="transmembrane region" description="Helical" evidence="2">
    <location>
        <begin position="1170"/>
        <end position="1190"/>
    </location>
</feature>
<evidence type="ECO:0000256" key="1">
    <source>
        <dbReference type="SAM" id="MobiDB-lite"/>
    </source>
</evidence>
<name>A0A151PJX9_ALLMI</name>
<evidence type="ECO:0000313" key="8">
    <source>
        <dbReference type="Proteomes" id="UP000050525"/>
    </source>
</evidence>